<evidence type="ECO:0000313" key="3">
    <source>
        <dbReference type="EMBL" id="OSX74374.1"/>
    </source>
</evidence>
<dbReference type="Gene3D" id="2.40.10.10">
    <property type="entry name" value="Trypsin-like serine proteases"/>
    <property type="match status" value="2"/>
</dbReference>
<dbReference type="GO" id="GO:0006508">
    <property type="term" value="P:proteolysis"/>
    <property type="evidence" value="ECO:0007669"/>
    <property type="project" value="InterPro"/>
</dbReference>
<evidence type="ECO:0000313" key="4">
    <source>
        <dbReference type="Proteomes" id="UP000218209"/>
    </source>
</evidence>
<dbReference type="PRINTS" id="PR00722">
    <property type="entry name" value="CHYMOTRYPSIN"/>
</dbReference>
<dbReference type="AlphaFoldDB" id="A0A1X6P0I5"/>
<dbReference type="InterPro" id="IPR051333">
    <property type="entry name" value="CLIP_Serine_Protease"/>
</dbReference>
<dbReference type="SUPFAM" id="SSF50494">
    <property type="entry name" value="Trypsin-like serine proteases"/>
    <property type="match status" value="1"/>
</dbReference>
<evidence type="ECO:0000256" key="1">
    <source>
        <dbReference type="SAM" id="MobiDB-lite"/>
    </source>
</evidence>
<evidence type="ECO:0000259" key="2">
    <source>
        <dbReference type="PROSITE" id="PS50240"/>
    </source>
</evidence>
<dbReference type="PANTHER" id="PTHR24260">
    <property type="match status" value="1"/>
</dbReference>
<dbReference type="Proteomes" id="UP000218209">
    <property type="component" value="Unassembled WGS sequence"/>
</dbReference>
<reference evidence="3 4" key="1">
    <citation type="submission" date="2017-03" db="EMBL/GenBank/DDBJ databases">
        <title>WGS assembly of Porphyra umbilicalis.</title>
        <authorList>
            <person name="Brawley S.H."/>
            <person name="Blouin N.A."/>
            <person name="Ficko-Blean E."/>
            <person name="Wheeler G.L."/>
            <person name="Lohr M."/>
            <person name="Goodson H.V."/>
            <person name="Jenkins J.W."/>
            <person name="Blaby-Haas C.E."/>
            <person name="Helliwell K.E."/>
            <person name="Chan C."/>
            <person name="Marriage T."/>
            <person name="Bhattacharya D."/>
            <person name="Klein A.S."/>
            <person name="Badis Y."/>
            <person name="Brodie J."/>
            <person name="Cao Y."/>
            <person name="Collen J."/>
            <person name="Dittami S.M."/>
            <person name="Gachon C.M."/>
            <person name="Green B.R."/>
            <person name="Karpowicz S."/>
            <person name="Kim J.W."/>
            <person name="Kudahl U."/>
            <person name="Lin S."/>
            <person name="Michel G."/>
            <person name="Mittag M."/>
            <person name="Olson B.J."/>
            <person name="Pangilinan J."/>
            <person name="Peng Y."/>
            <person name="Qiu H."/>
            <person name="Shu S."/>
            <person name="Singer J.T."/>
            <person name="Smith A.G."/>
            <person name="Sprecher B.N."/>
            <person name="Wagner V."/>
            <person name="Wang W."/>
            <person name="Wang Z.-Y."/>
            <person name="Yan J."/>
            <person name="Yarish C."/>
            <person name="Zoeuner-Riek S."/>
            <person name="Zhuang Y."/>
            <person name="Zou Y."/>
            <person name="Lindquist E.A."/>
            <person name="Grimwood J."/>
            <person name="Barry K."/>
            <person name="Rokhsar D.S."/>
            <person name="Schmutz J."/>
            <person name="Stiller J.W."/>
            <person name="Grossman A.R."/>
            <person name="Prochnik S.E."/>
        </authorList>
    </citation>
    <scope>NUCLEOTIDE SEQUENCE [LARGE SCALE GENOMIC DNA]</scope>
    <source>
        <strain evidence="3">4086291</strain>
    </source>
</reference>
<dbReference type="SMART" id="SM00020">
    <property type="entry name" value="Tryp_SPc"/>
    <property type="match status" value="1"/>
</dbReference>
<dbReference type="PROSITE" id="PS50240">
    <property type="entry name" value="TRYPSIN_DOM"/>
    <property type="match status" value="1"/>
</dbReference>
<organism evidence="3 4">
    <name type="scientific">Porphyra umbilicalis</name>
    <name type="common">Purple laver</name>
    <name type="synonym">Red alga</name>
    <dbReference type="NCBI Taxonomy" id="2786"/>
    <lineage>
        <taxon>Eukaryota</taxon>
        <taxon>Rhodophyta</taxon>
        <taxon>Bangiophyceae</taxon>
        <taxon>Bangiales</taxon>
        <taxon>Bangiaceae</taxon>
        <taxon>Porphyra</taxon>
    </lineage>
</organism>
<sequence>MAQGIHGGRAAAAASPTFRQAAGGPAVGAAGQLTRRPQIVNGMEEGNPVLTSFMARLLKRSPRTGRPSLVCGGARITERHIVTAGHCTARVGDQVAVGGTAIDGGLRYTVTAVFVPPGGSAAGAKEGILDIAIVEYDADAPLNAAEAAAEGGKDGGTAVTPASLRVARVPSSAKNVTIGDKVTTLGWGAVYPESIGELFGPSRILRSVTTSVTPDDVCALAYMSVAKTQPPYMFCAAGNESGPCAGDSGGPAGYFPGDGKGFVIQGVVSATISSLFYRCEPDAPSFYTEIGFFYDWMVETVKPLRLST</sequence>
<feature type="region of interest" description="Disordered" evidence="1">
    <location>
        <begin position="1"/>
        <end position="26"/>
    </location>
</feature>
<feature type="domain" description="Peptidase S1" evidence="2">
    <location>
        <begin position="39"/>
        <end position="302"/>
    </location>
</feature>
<dbReference type="InterPro" id="IPR001314">
    <property type="entry name" value="Peptidase_S1A"/>
</dbReference>
<dbReference type="InterPro" id="IPR009003">
    <property type="entry name" value="Peptidase_S1_PA"/>
</dbReference>
<protein>
    <recommendedName>
        <fullName evidence="2">Peptidase S1 domain-containing protein</fullName>
    </recommendedName>
</protein>
<name>A0A1X6P0I5_PORUM</name>
<dbReference type="InterPro" id="IPR001254">
    <property type="entry name" value="Trypsin_dom"/>
</dbReference>
<dbReference type="PANTHER" id="PTHR24260:SF139">
    <property type="entry name" value="CLIP DOMAIN-CONTAINING SERINE PROTEASE"/>
    <property type="match status" value="1"/>
</dbReference>
<dbReference type="GO" id="GO:0004252">
    <property type="term" value="F:serine-type endopeptidase activity"/>
    <property type="evidence" value="ECO:0007669"/>
    <property type="project" value="InterPro"/>
</dbReference>
<gene>
    <name evidence="3" type="ORF">BU14_0292s0017</name>
</gene>
<dbReference type="InterPro" id="IPR018114">
    <property type="entry name" value="TRYPSIN_HIS"/>
</dbReference>
<keyword evidence="4" id="KW-1185">Reference proteome</keyword>
<dbReference type="OrthoDB" id="6380398at2759"/>
<accession>A0A1X6P0I5</accession>
<dbReference type="InterPro" id="IPR043504">
    <property type="entry name" value="Peptidase_S1_PA_chymotrypsin"/>
</dbReference>
<proteinExistence type="predicted"/>
<dbReference type="Pfam" id="PF00089">
    <property type="entry name" value="Trypsin"/>
    <property type="match status" value="1"/>
</dbReference>
<dbReference type="PROSITE" id="PS00134">
    <property type="entry name" value="TRYPSIN_HIS"/>
    <property type="match status" value="1"/>
</dbReference>
<dbReference type="EMBL" id="KV918950">
    <property type="protein sequence ID" value="OSX74374.1"/>
    <property type="molecule type" value="Genomic_DNA"/>
</dbReference>